<evidence type="ECO:0000256" key="1">
    <source>
        <dbReference type="SAM" id="MobiDB-lite"/>
    </source>
</evidence>
<evidence type="ECO:0000313" key="3">
    <source>
        <dbReference type="Proteomes" id="UP000325003"/>
    </source>
</evidence>
<organism evidence="2 3">
    <name type="scientific">Nocardioides humilatus</name>
    <dbReference type="NCBI Taxonomy" id="2607660"/>
    <lineage>
        <taxon>Bacteria</taxon>
        <taxon>Bacillati</taxon>
        <taxon>Actinomycetota</taxon>
        <taxon>Actinomycetes</taxon>
        <taxon>Propionibacteriales</taxon>
        <taxon>Nocardioidaceae</taxon>
        <taxon>Nocardioides</taxon>
    </lineage>
</organism>
<dbReference type="RefSeq" id="WP_149728280.1">
    <property type="nucleotide sequence ID" value="NZ_VUJV01000003.1"/>
</dbReference>
<reference evidence="2 3" key="2">
    <citation type="submission" date="2019-09" db="EMBL/GenBank/DDBJ databases">
        <authorList>
            <person name="Jin C."/>
        </authorList>
    </citation>
    <scope>NUCLEOTIDE SEQUENCE [LARGE SCALE GENOMIC DNA]</scope>
    <source>
        <strain evidence="2 3">BN130099</strain>
    </source>
</reference>
<accession>A0A5B1LGK7</accession>
<gene>
    <name evidence="2" type="ORF">F0U44_10735</name>
</gene>
<dbReference type="EMBL" id="VUJV01000003">
    <property type="protein sequence ID" value="KAA1418940.1"/>
    <property type="molecule type" value="Genomic_DNA"/>
</dbReference>
<reference evidence="2 3" key="1">
    <citation type="submission" date="2019-09" db="EMBL/GenBank/DDBJ databases">
        <title>Nocardioides panacisoli sp. nov., isolated from the soil of a ginseng field.</title>
        <authorList>
            <person name="Cho C."/>
        </authorList>
    </citation>
    <scope>NUCLEOTIDE SEQUENCE [LARGE SCALE GENOMIC DNA]</scope>
    <source>
        <strain evidence="2 3">BN130099</strain>
    </source>
</reference>
<proteinExistence type="predicted"/>
<protein>
    <recommendedName>
        <fullName evidence="4">Bacterial Ig-like domain-containing protein</fullName>
    </recommendedName>
</protein>
<evidence type="ECO:0000313" key="2">
    <source>
        <dbReference type="EMBL" id="KAA1418940.1"/>
    </source>
</evidence>
<dbReference type="Proteomes" id="UP000325003">
    <property type="component" value="Unassembled WGS sequence"/>
</dbReference>
<name>A0A5B1LGK7_9ACTN</name>
<dbReference type="AlphaFoldDB" id="A0A5B1LGK7"/>
<evidence type="ECO:0008006" key="4">
    <source>
        <dbReference type="Google" id="ProtNLM"/>
    </source>
</evidence>
<keyword evidence="3" id="KW-1185">Reference proteome</keyword>
<comment type="caution">
    <text evidence="2">The sequence shown here is derived from an EMBL/GenBank/DDBJ whole genome shotgun (WGS) entry which is preliminary data.</text>
</comment>
<feature type="region of interest" description="Disordered" evidence="1">
    <location>
        <begin position="1"/>
        <end position="26"/>
    </location>
</feature>
<sequence>MARADGEADTTPPTVQGVPDRDPDSGFWIGDEGRWYTDDVTISWRVTDADPSSGIVSRPAAQVISDEGVHRVVSDEACDAAGNCATGAVTVGIDKTGPIVELFPRPNDEGWYTAPTTVTLLCRDLLSGIVTCANPVALTGGDSHVSGTVADVAGNTTPYELKLDATLPDSWVHLPYCIEGQRVCAGSLYAEFGAADSEGSSGVKEIHYRIEGDGAAEEISGVLPPNDGWDMSGIWAALNPEGGTVKLTHWAVDRAGNVGTPRVGYATVDAKAPTIRAIVHPAPNAAGWNNTTVMVAFDCRDESYGHWCVPRFPDWVYVDQDTPGRTVTGNAGDPFGHRSSLSLVIKRDTQAPTATISRKEGRSVSGTAGDTLSGVKTVTVTMSTSGLLSNYTKTDTVTCDGGTSCTWSVTLPRSLLTKWHIVAVATDVADNASAPVRRTFGPLE</sequence>